<evidence type="ECO:0000313" key="10">
    <source>
        <dbReference type="Proteomes" id="UP000308730"/>
    </source>
</evidence>
<evidence type="ECO:0000256" key="3">
    <source>
        <dbReference type="ARBA" id="ARBA00010617"/>
    </source>
</evidence>
<keyword evidence="5" id="KW-0479">Metal-binding</keyword>
<evidence type="ECO:0000256" key="4">
    <source>
        <dbReference type="ARBA" id="ARBA00022617"/>
    </source>
</evidence>
<protein>
    <recommendedName>
        <fullName evidence="11">Cytochrome P450</fullName>
    </recommendedName>
</protein>
<keyword evidence="7" id="KW-0408">Iron</keyword>
<comment type="caution">
    <text evidence="9">The sequence shown here is derived from an EMBL/GenBank/DDBJ whole genome shotgun (WGS) entry which is preliminary data.</text>
</comment>
<dbReference type="InterPro" id="IPR050121">
    <property type="entry name" value="Cytochrome_P450_monoxygenase"/>
</dbReference>
<dbReference type="InterPro" id="IPR001128">
    <property type="entry name" value="Cyt_P450"/>
</dbReference>
<keyword evidence="10" id="KW-1185">Reference proteome</keyword>
<keyword evidence="8" id="KW-0503">Monooxygenase</keyword>
<dbReference type="EMBL" id="SGPM01000143">
    <property type="protein sequence ID" value="THH29034.1"/>
    <property type="molecule type" value="Genomic_DNA"/>
</dbReference>
<comment type="pathway">
    <text evidence="2">Secondary metabolite biosynthesis.</text>
</comment>
<evidence type="ECO:0000256" key="7">
    <source>
        <dbReference type="ARBA" id="ARBA00023004"/>
    </source>
</evidence>
<evidence type="ECO:0000313" key="9">
    <source>
        <dbReference type="EMBL" id="THH29034.1"/>
    </source>
</evidence>
<dbReference type="PANTHER" id="PTHR24305">
    <property type="entry name" value="CYTOCHROME P450"/>
    <property type="match status" value="1"/>
</dbReference>
<comment type="similarity">
    <text evidence="3">Belongs to the cytochrome P450 family.</text>
</comment>
<dbReference type="OrthoDB" id="2789670at2759"/>
<dbReference type="PANTHER" id="PTHR24305:SF166">
    <property type="entry name" value="CYTOCHROME P450 12A4, MITOCHONDRIAL-RELATED"/>
    <property type="match status" value="1"/>
</dbReference>
<dbReference type="Gene3D" id="1.10.630.10">
    <property type="entry name" value="Cytochrome P450"/>
    <property type="match status" value="1"/>
</dbReference>
<evidence type="ECO:0000256" key="5">
    <source>
        <dbReference type="ARBA" id="ARBA00022723"/>
    </source>
</evidence>
<dbReference type="Proteomes" id="UP000308730">
    <property type="component" value="Unassembled WGS sequence"/>
</dbReference>
<comment type="cofactor">
    <cofactor evidence="1">
        <name>heme</name>
        <dbReference type="ChEBI" id="CHEBI:30413"/>
    </cofactor>
</comment>
<dbReference type="GO" id="GO:0004497">
    <property type="term" value="F:monooxygenase activity"/>
    <property type="evidence" value="ECO:0007669"/>
    <property type="project" value="UniProtKB-KW"/>
</dbReference>
<reference evidence="9 10" key="1">
    <citation type="submission" date="2019-02" db="EMBL/GenBank/DDBJ databases">
        <title>Genome sequencing of the rare red list fungi Antrodiella citrinella (Flaviporus citrinellus).</title>
        <authorList>
            <person name="Buettner E."/>
            <person name="Kellner H."/>
        </authorList>
    </citation>
    <scope>NUCLEOTIDE SEQUENCE [LARGE SCALE GENOMIC DNA]</scope>
    <source>
        <strain evidence="9 10">DSM 108506</strain>
    </source>
</reference>
<evidence type="ECO:0008006" key="11">
    <source>
        <dbReference type="Google" id="ProtNLM"/>
    </source>
</evidence>
<dbReference type="AlphaFoldDB" id="A0A4S4MS73"/>
<dbReference type="GO" id="GO:0005506">
    <property type="term" value="F:iron ion binding"/>
    <property type="evidence" value="ECO:0007669"/>
    <property type="project" value="InterPro"/>
</dbReference>
<evidence type="ECO:0000256" key="1">
    <source>
        <dbReference type="ARBA" id="ARBA00001971"/>
    </source>
</evidence>
<dbReference type="SUPFAM" id="SSF48264">
    <property type="entry name" value="Cytochrome P450"/>
    <property type="match status" value="1"/>
</dbReference>
<accession>A0A4S4MS73</accession>
<dbReference type="GO" id="GO:0020037">
    <property type="term" value="F:heme binding"/>
    <property type="evidence" value="ECO:0007669"/>
    <property type="project" value="InterPro"/>
</dbReference>
<dbReference type="InterPro" id="IPR036396">
    <property type="entry name" value="Cyt_P450_sf"/>
</dbReference>
<proteinExistence type="inferred from homology"/>
<sequence>MVIPLSRPITTKSGKQINEVPVGKGMRMLLSIVAYNRDKTVWGEDVREFNPSRWLRQSEKMETSVGVTGDLATFAGGPRACIGWRFAVHEIQTFLIEMVANFEFAPTAACDRIRKEACSFMSPNIEGEIDKGVQLPEPASQGDFGISFPY</sequence>
<evidence type="ECO:0000256" key="8">
    <source>
        <dbReference type="ARBA" id="ARBA00023033"/>
    </source>
</evidence>
<evidence type="ECO:0000256" key="6">
    <source>
        <dbReference type="ARBA" id="ARBA00023002"/>
    </source>
</evidence>
<keyword evidence="6" id="KW-0560">Oxidoreductase</keyword>
<organism evidence="9 10">
    <name type="scientific">Antrodiella citrinella</name>
    <dbReference type="NCBI Taxonomy" id="2447956"/>
    <lineage>
        <taxon>Eukaryota</taxon>
        <taxon>Fungi</taxon>
        <taxon>Dikarya</taxon>
        <taxon>Basidiomycota</taxon>
        <taxon>Agaricomycotina</taxon>
        <taxon>Agaricomycetes</taxon>
        <taxon>Polyporales</taxon>
        <taxon>Steccherinaceae</taxon>
        <taxon>Antrodiella</taxon>
    </lineage>
</organism>
<keyword evidence="4" id="KW-0349">Heme</keyword>
<evidence type="ECO:0000256" key="2">
    <source>
        <dbReference type="ARBA" id="ARBA00005179"/>
    </source>
</evidence>
<dbReference type="Pfam" id="PF00067">
    <property type="entry name" value="p450"/>
    <property type="match status" value="1"/>
</dbReference>
<gene>
    <name evidence="9" type="ORF">EUX98_g5155</name>
</gene>
<dbReference type="GO" id="GO:0016705">
    <property type="term" value="F:oxidoreductase activity, acting on paired donors, with incorporation or reduction of molecular oxygen"/>
    <property type="evidence" value="ECO:0007669"/>
    <property type="project" value="InterPro"/>
</dbReference>
<name>A0A4S4MS73_9APHY</name>